<dbReference type="InterPro" id="IPR058634">
    <property type="entry name" value="AaeA-lik-b-barrel"/>
</dbReference>
<comment type="caution">
    <text evidence="7">The sequence shown here is derived from an EMBL/GenBank/DDBJ whole genome shotgun (WGS) entry which is preliminary data.</text>
</comment>
<comment type="subcellular location">
    <subcellularLocation>
        <location evidence="1">Cell envelope</location>
    </subcellularLocation>
</comment>
<dbReference type="InterPro" id="IPR050739">
    <property type="entry name" value="MFP"/>
</dbReference>
<dbReference type="InterPro" id="IPR058625">
    <property type="entry name" value="MdtA-like_BSH"/>
</dbReference>
<feature type="region of interest" description="Disordered" evidence="3">
    <location>
        <begin position="1"/>
        <end position="24"/>
    </location>
</feature>
<dbReference type="Proteomes" id="UP001243009">
    <property type="component" value="Unassembled WGS sequence"/>
</dbReference>
<dbReference type="Gene3D" id="2.40.30.170">
    <property type="match status" value="1"/>
</dbReference>
<evidence type="ECO:0000313" key="7">
    <source>
        <dbReference type="EMBL" id="MDO9707977.1"/>
    </source>
</evidence>
<feature type="coiled-coil region" evidence="2">
    <location>
        <begin position="122"/>
        <end position="229"/>
    </location>
</feature>
<keyword evidence="4" id="KW-0472">Membrane</keyword>
<accession>A0ABT9DVQ1</accession>
<feature type="transmembrane region" description="Helical" evidence="4">
    <location>
        <begin position="33"/>
        <end position="51"/>
    </location>
</feature>
<evidence type="ECO:0000256" key="3">
    <source>
        <dbReference type="SAM" id="MobiDB-lite"/>
    </source>
</evidence>
<feature type="domain" description="p-hydroxybenzoic acid efflux pump subunit AaeA-like beta-barrel" evidence="6">
    <location>
        <begin position="265"/>
        <end position="354"/>
    </location>
</feature>
<keyword evidence="2" id="KW-0175">Coiled coil</keyword>
<keyword evidence="8" id="KW-1185">Reference proteome</keyword>
<evidence type="ECO:0000256" key="1">
    <source>
        <dbReference type="ARBA" id="ARBA00004196"/>
    </source>
</evidence>
<dbReference type="RefSeq" id="WP_305102836.1">
    <property type="nucleotide sequence ID" value="NZ_JAUTWS010000004.1"/>
</dbReference>
<evidence type="ECO:0000259" key="5">
    <source>
        <dbReference type="Pfam" id="PF25917"/>
    </source>
</evidence>
<keyword evidence="4" id="KW-1133">Transmembrane helix</keyword>
<dbReference type="EMBL" id="JAUTWS010000004">
    <property type="protein sequence ID" value="MDO9707977.1"/>
    <property type="molecule type" value="Genomic_DNA"/>
</dbReference>
<keyword evidence="4" id="KW-0812">Transmembrane</keyword>
<evidence type="ECO:0000256" key="4">
    <source>
        <dbReference type="SAM" id="Phobius"/>
    </source>
</evidence>
<protein>
    <submittedName>
        <fullName evidence="7">HlyD family secretion protein</fullName>
    </submittedName>
</protein>
<gene>
    <name evidence="7" type="ORF">Q7A36_06455</name>
</gene>
<dbReference type="Pfam" id="PF25963">
    <property type="entry name" value="Beta-barrel_AAEA"/>
    <property type="match status" value="1"/>
</dbReference>
<organism evidence="7 8">
    <name type="scientific">Paracraurococcus lichenis</name>
    <dbReference type="NCBI Taxonomy" id="3064888"/>
    <lineage>
        <taxon>Bacteria</taxon>
        <taxon>Pseudomonadati</taxon>
        <taxon>Pseudomonadota</taxon>
        <taxon>Alphaproteobacteria</taxon>
        <taxon>Acetobacterales</taxon>
        <taxon>Roseomonadaceae</taxon>
        <taxon>Paracraurococcus</taxon>
    </lineage>
</organism>
<feature type="domain" description="Multidrug resistance protein MdtA-like barrel-sandwich hybrid" evidence="5">
    <location>
        <begin position="71"/>
        <end position="258"/>
    </location>
</feature>
<evidence type="ECO:0000259" key="6">
    <source>
        <dbReference type="Pfam" id="PF25963"/>
    </source>
</evidence>
<dbReference type="Pfam" id="PF25917">
    <property type="entry name" value="BSH_RND"/>
    <property type="match status" value="1"/>
</dbReference>
<evidence type="ECO:0000256" key="2">
    <source>
        <dbReference type="SAM" id="Coils"/>
    </source>
</evidence>
<dbReference type="PANTHER" id="PTHR30386:SF19">
    <property type="entry name" value="MULTIDRUG EXPORT PROTEIN EMRA-RELATED"/>
    <property type="match status" value="1"/>
</dbReference>
<sequence>MPEGSIRAARDVPDTTTQAEAAPPRRRRWLRPVLMIGGILVVAAGAGEFWLQGGRYAGTDDAYVQADKLLVSTDVAGIVQRIAVREGDAVQQGQVLVTLDPAPFQYAEQQAEAAVLQTRLNLEAMQADYRRIQRDIAAQEAAVQLAQATNDRAAQIVSSGAVTRAAYDQARFGLAQAQQQLESLRVQAQVQLAKLGGKADAPVEQHPDYRAAEARLAEARRQLDHATIRAPFAGVVTQVSSVQPGQYLGAATPAFALVSSDRVWVDALPKETDLTHVKQGDATTVTVDTYPGVTWQGTVESISPASGSTFSVLPAQNASGNWVKVVQRIPIRIRVEQPKDGPRLRAGMSAVVSIDTGHERHLSDLIGG</sequence>
<proteinExistence type="predicted"/>
<dbReference type="PANTHER" id="PTHR30386">
    <property type="entry name" value="MEMBRANE FUSION SUBUNIT OF EMRAB-TOLC MULTIDRUG EFFLUX PUMP"/>
    <property type="match status" value="1"/>
</dbReference>
<evidence type="ECO:0000313" key="8">
    <source>
        <dbReference type="Proteomes" id="UP001243009"/>
    </source>
</evidence>
<name>A0ABT9DVQ1_9PROT</name>
<reference evidence="7 8" key="1">
    <citation type="submission" date="2023-08" db="EMBL/GenBank/DDBJ databases">
        <title>The draft genome sequence of Paracraurococcus sp. LOR1-02.</title>
        <authorList>
            <person name="Kingkaew E."/>
            <person name="Tanasupawat S."/>
        </authorList>
    </citation>
    <scope>NUCLEOTIDE SEQUENCE [LARGE SCALE GENOMIC DNA]</scope>
    <source>
        <strain evidence="7 8">LOR1-02</strain>
    </source>
</reference>
<dbReference type="Gene3D" id="2.40.50.100">
    <property type="match status" value="1"/>
</dbReference>
<dbReference type="SUPFAM" id="SSF56954">
    <property type="entry name" value="Outer membrane efflux proteins (OEP)"/>
    <property type="match status" value="1"/>
</dbReference>
<dbReference type="SUPFAM" id="SSF111369">
    <property type="entry name" value="HlyD-like secretion proteins"/>
    <property type="match status" value="1"/>
</dbReference>